<evidence type="ECO:0000256" key="1">
    <source>
        <dbReference type="SAM" id="MobiDB-lite"/>
    </source>
</evidence>
<feature type="region of interest" description="Disordered" evidence="1">
    <location>
        <begin position="32"/>
        <end position="69"/>
    </location>
</feature>
<feature type="compositionally biased region" description="Basic and acidic residues" evidence="1">
    <location>
        <begin position="7"/>
        <end position="20"/>
    </location>
</feature>
<feature type="region of interest" description="Disordered" evidence="1">
    <location>
        <begin position="184"/>
        <end position="215"/>
    </location>
</feature>
<dbReference type="EMBL" id="JARJLG010000219">
    <property type="protein sequence ID" value="KAJ7726455.1"/>
    <property type="molecule type" value="Genomic_DNA"/>
</dbReference>
<sequence length="366" mass="40280">MPVAVNDGDHGPRDVPKTAVKEVTKRMYGEIVMDTLISPSPSPSPPKPKPHKPAPPNLNSAKGGKPFGQAHRKSLSVKRFLWMSHFYPDIVPRCKMHSPFALPHHERARQTRSSALTSSQRQSDIVCDSSHTSDLGLVCAPRPRPTPPIHRLDDTRSLPERPYPRHASRWIRIRRWIFANLTRLMPSPPRPPASPRVPSVPARPPNRSTALSPPHPFARVLPSRQQHLTSAILEDLRPGTSYGGGTIAFCAPGLNRLSRTVDLSPCTRQKGTSTYEDDPELVHPPHAADPSLTSTWIRACRSRADTPALHPPDWTTGASVYGRSAFPMDPHSAHPVHPPGANPSLTSPPAQQIDPSHSYSVDATRF</sequence>
<accession>A0AAD7HSX6</accession>
<dbReference type="Proteomes" id="UP001215280">
    <property type="component" value="Unassembled WGS sequence"/>
</dbReference>
<protein>
    <submittedName>
        <fullName evidence="2">Uncharacterized protein</fullName>
    </submittedName>
</protein>
<gene>
    <name evidence="2" type="ORF">DFH07DRAFT_946054</name>
</gene>
<reference evidence="2" key="1">
    <citation type="submission" date="2023-03" db="EMBL/GenBank/DDBJ databases">
        <title>Massive genome expansion in bonnet fungi (Mycena s.s.) driven by repeated elements and novel gene families across ecological guilds.</title>
        <authorList>
            <consortium name="Lawrence Berkeley National Laboratory"/>
            <person name="Harder C.B."/>
            <person name="Miyauchi S."/>
            <person name="Viragh M."/>
            <person name="Kuo A."/>
            <person name="Thoen E."/>
            <person name="Andreopoulos B."/>
            <person name="Lu D."/>
            <person name="Skrede I."/>
            <person name="Drula E."/>
            <person name="Henrissat B."/>
            <person name="Morin E."/>
            <person name="Kohler A."/>
            <person name="Barry K."/>
            <person name="LaButti K."/>
            <person name="Morin E."/>
            <person name="Salamov A."/>
            <person name="Lipzen A."/>
            <person name="Mereny Z."/>
            <person name="Hegedus B."/>
            <person name="Baldrian P."/>
            <person name="Stursova M."/>
            <person name="Weitz H."/>
            <person name="Taylor A."/>
            <person name="Grigoriev I.V."/>
            <person name="Nagy L.G."/>
            <person name="Martin F."/>
            <person name="Kauserud H."/>
        </authorList>
    </citation>
    <scope>NUCLEOTIDE SEQUENCE</scope>
    <source>
        <strain evidence="2">CBHHK188m</strain>
    </source>
</reference>
<organism evidence="2 3">
    <name type="scientific">Mycena maculata</name>
    <dbReference type="NCBI Taxonomy" id="230809"/>
    <lineage>
        <taxon>Eukaryota</taxon>
        <taxon>Fungi</taxon>
        <taxon>Dikarya</taxon>
        <taxon>Basidiomycota</taxon>
        <taxon>Agaricomycotina</taxon>
        <taxon>Agaricomycetes</taxon>
        <taxon>Agaricomycetidae</taxon>
        <taxon>Agaricales</taxon>
        <taxon>Marasmiineae</taxon>
        <taxon>Mycenaceae</taxon>
        <taxon>Mycena</taxon>
    </lineage>
</organism>
<feature type="region of interest" description="Disordered" evidence="1">
    <location>
        <begin position="325"/>
        <end position="366"/>
    </location>
</feature>
<evidence type="ECO:0000313" key="3">
    <source>
        <dbReference type="Proteomes" id="UP001215280"/>
    </source>
</evidence>
<evidence type="ECO:0000313" key="2">
    <source>
        <dbReference type="EMBL" id="KAJ7726455.1"/>
    </source>
</evidence>
<dbReference type="AlphaFoldDB" id="A0AAD7HSX6"/>
<name>A0AAD7HSX6_9AGAR</name>
<feature type="region of interest" description="Disordered" evidence="1">
    <location>
        <begin position="1"/>
        <end position="20"/>
    </location>
</feature>
<feature type="compositionally biased region" description="Polar residues" evidence="1">
    <location>
        <begin position="111"/>
        <end position="133"/>
    </location>
</feature>
<comment type="caution">
    <text evidence="2">The sequence shown here is derived from an EMBL/GenBank/DDBJ whole genome shotgun (WGS) entry which is preliminary data.</text>
</comment>
<feature type="compositionally biased region" description="Pro residues" evidence="1">
    <location>
        <begin position="186"/>
        <end position="195"/>
    </location>
</feature>
<keyword evidence="3" id="KW-1185">Reference proteome</keyword>
<proteinExistence type="predicted"/>
<feature type="region of interest" description="Disordered" evidence="1">
    <location>
        <begin position="105"/>
        <end position="157"/>
    </location>
</feature>
<feature type="compositionally biased region" description="Polar residues" evidence="1">
    <location>
        <begin position="343"/>
        <end position="366"/>
    </location>
</feature>